<dbReference type="InterPro" id="IPR035647">
    <property type="entry name" value="EFG_III/V"/>
</dbReference>
<evidence type="ECO:0000256" key="6">
    <source>
        <dbReference type="ARBA" id="ARBA00024731"/>
    </source>
</evidence>
<name>A0A2S6N4Z6_RHOGL</name>
<dbReference type="InterPro" id="IPR041095">
    <property type="entry name" value="EFG_II"/>
</dbReference>
<dbReference type="InterPro" id="IPR005225">
    <property type="entry name" value="Small_GTP-bd"/>
</dbReference>
<dbReference type="FunFam" id="3.30.230.10:FF:000003">
    <property type="entry name" value="Elongation factor G"/>
    <property type="match status" value="1"/>
</dbReference>
<dbReference type="PRINTS" id="PR00315">
    <property type="entry name" value="ELONGATNFCT"/>
</dbReference>
<dbReference type="Pfam" id="PF03764">
    <property type="entry name" value="EFG_IV"/>
    <property type="match status" value="1"/>
</dbReference>
<dbReference type="Pfam" id="PF00679">
    <property type="entry name" value="EFG_C"/>
    <property type="match status" value="1"/>
</dbReference>
<dbReference type="SUPFAM" id="SSF54211">
    <property type="entry name" value="Ribosomal protein S5 domain 2-like"/>
    <property type="match status" value="1"/>
</dbReference>
<proteinExistence type="predicted"/>
<dbReference type="SMART" id="SM00889">
    <property type="entry name" value="EFG_IV"/>
    <property type="match status" value="1"/>
</dbReference>
<dbReference type="OrthoDB" id="9802948at2"/>
<dbReference type="Pfam" id="PF14492">
    <property type="entry name" value="EFG_III"/>
    <property type="match status" value="1"/>
</dbReference>
<dbReference type="InterPro" id="IPR009022">
    <property type="entry name" value="EFG_III"/>
</dbReference>
<comment type="caution">
    <text evidence="9">The sequence shown here is derived from an EMBL/GenBank/DDBJ whole genome shotgun (WGS) entry which is preliminary data.</text>
</comment>
<dbReference type="InterPro" id="IPR009000">
    <property type="entry name" value="Transl_B-barrel_sf"/>
</dbReference>
<dbReference type="InterPro" id="IPR005517">
    <property type="entry name" value="Transl_elong_EFG/EF2_IV"/>
</dbReference>
<dbReference type="Proteomes" id="UP000239724">
    <property type="component" value="Unassembled WGS sequence"/>
</dbReference>
<dbReference type="CDD" id="cd03713">
    <property type="entry name" value="EFG_mtEFG_C"/>
    <property type="match status" value="1"/>
</dbReference>
<dbReference type="Pfam" id="PF00009">
    <property type="entry name" value="GTP_EFTU"/>
    <property type="match status" value="1"/>
</dbReference>
<dbReference type="InterPro" id="IPR000640">
    <property type="entry name" value="EFG_V-like"/>
</dbReference>
<dbReference type="Gene3D" id="3.30.70.870">
    <property type="entry name" value="Elongation Factor G (Translational Gtpase), domain 3"/>
    <property type="match status" value="1"/>
</dbReference>
<dbReference type="InterPro" id="IPR047872">
    <property type="entry name" value="EFG_IV"/>
</dbReference>
<evidence type="ECO:0000256" key="4">
    <source>
        <dbReference type="ARBA" id="ARBA00022917"/>
    </source>
</evidence>
<feature type="domain" description="Translation elongation factor EFG/EF2" evidence="8">
    <location>
        <begin position="446"/>
        <end position="563"/>
    </location>
</feature>
<evidence type="ECO:0000256" key="5">
    <source>
        <dbReference type="ARBA" id="ARBA00023134"/>
    </source>
</evidence>
<dbReference type="GO" id="GO:0032790">
    <property type="term" value="P:ribosome disassembly"/>
    <property type="evidence" value="ECO:0007669"/>
    <property type="project" value="TreeGrafter"/>
</dbReference>
<dbReference type="InterPro" id="IPR035649">
    <property type="entry name" value="EFG_V"/>
</dbReference>
<gene>
    <name evidence="9" type="ORF">CCS01_21060</name>
</gene>
<dbReference type="InterPro" id="IPR014721">
    <property type="entry name" value="Ribsml_uS5_D2-typ_fold_subgr"/>
</dbReference>
<keyword evidence="3 9" id="KW-0251">Elongation factor</keyword>
<comment type="function">
    <text evidence="6">Catalyzes the GTP-dependent ribosomal translocation step during translation elongation. During this step, the ribosome changes from the pre-translocational (PRE) to the post-translocational (POST) state as the newly formed A-site-bound peptidyl-tRNA and P-site-bound deacylated tRNA move to the P and E sites, respectively. Catalyzes the coordinated movement of the two tRNA molecules, the mRNA and conformational changes in the ribosome.</text>
</comment>
<protein>
    <recommendedName>
        <fullName evidence="1">Elongation factor G</fullName>
    </recommendedName>
</protein>
<dbReference type="InterPro" id="IPR020568">
    <property type="entry name" value="Ribosomal_Su5_D2-typ_SF"/>
</dbReference>
<dbReference type="PANTHER" id="PTHR43261">
    <property type="entry name" value="TRANSLATION ELONGATION FACTOR G-RELATED"/>
    <property type="match status" value="1"/>
</dbReference>
<dbReference type="Gene3D" id="3.40.50.300">
    <property type="entry name" value="P-loop containing nucleotide triphosphate hydrolases"/>
    <property type="match status" value="1"/>
</dbReference>
<dbReference type="GO" id="GO:0003924">
    <property type="term" value="F:GTPase activity"/>
    <property type="evidence" value="ECO:0007669"/>
    <property type="project" value="InterPro"/>
</dbReference>
<reference evidence="9 10" key="1">
    <citation type="journal article" date="2018" name="Arch. Microbiol.">
        <title>New insights into the metabolic potential of the phototrophic purple bacterium Rhodopila globiformis DSM 161(T) from its draft genome sequence and evidence for a vanadium-dependent nitrogenase.</title>
        <authorList>
            <person name="Imhoff J.F."/>
            <person name="Rahn T."/>
            <person name="Kunzel S."/>
            <person name="Neulinger S.C."/>
        </authorList>
    </citation>
    <scope>NUCLEOTIDE SEQUENCE [LARGE SCALE GENOMIC DNA]</scope>
    <source>
        <strain evidence="9 10">DSM 161</strain>
    </source>
</reference>
<dbReference type="Gene3D" id="3.30.230.10">
    <property type="match status" value="1"/>
</dbReference>
<feature type="domain" description="Elongation factor EFG" evidence="7">
    <location>
        <begin position="565"/>
        <end position="650"/>
    </location>
</feature>
<dbReference type="Gene3D" id="3.30.70.240">
    <property type="match status" value="1"/>
</dbReference>
<dbReference type="SUPFAM" id="SSF50447">
    <property type="entry name" value="Translation proteins"/>
    <property type="match status" value="1"/>
</dbReference>
<evidence type="ECO:0000256" key="2">
    <source>
        <dbReference type="ARBA" id="ARBA00022741"/>
    </source>
</evidence>
<dbReference type="GO" id="GO:0003746">
    <property type="term" value="F:translation elongation factor activity"/>
    <property type="evidence" value="ECO:0007669"/>
    <property type="project" value="UniProtKB-KW"/>
</dbReference>
<evidence type="ECO:0000313" key="9">
    <source>
        <dbReference type="EMBL" id="PPQ29684.1"/>
    </source>
</evidence>
<dbReference type="PANTHER" id="PTHR43261:SF7">
    <property type="entry name" value="ELONGATION FACTOR G-LIKE PROTEIN"/>
    <property type="match status" value="1"/>
</dbReference>
<evidence type="ECO:0000256" key="3">
    <source>
        <dbReference type="ARBA" id="ARBA00022768"/>
    </source>
</evidence>
<dbReference type="EMBL" id="NHRY01000223">
    <property type="protein sequence ID" value="PPQ29684.1"/>
    <property type="molecule type" value="Genomic_DNA"/>
</dbReference>
<sequence>MAGTANGRSPRSVALVGPYSSGKSTLFEALLEAAGAPVKRPADPRNRPMTTEIRLGHASYLGDDWTILDCPGSIEFAHQTSAALAMVDIAVVVCEPSTAKAPMVAPLLKTLKEEGVPHIVFINKIDTLEGSVADILAALQGYAGCPLVLRQMPIFEGETVTGYVDLMSERAYHYRKGQASELMQIPPEMLAEEQEALGRLVETLADHDDALLEKVLEDIKPTPDELYRDMRKDLLDGTIIEVLLGAADSSAGVRRLWKALRHETPDAAETAERKGIDLSGPALAQVFRTVYAGHTGKLSYARMWNGTITDGAQLGGTRLGGIYRYANGELSKVPEARQGDIVALGRLDGVPTGATVSPGATPEALPFPEASPPVYALAVKTTDRKDDVKLSGALQRLTEEDPSLFITQDQETSETVLHGQGEMHLQTTVDHLARDYGLKLATHKPGVAYKETIRKAVHEHGRLKRQTGGHGQFADVKIDIAPRHRGEGFEFIDKIVGGAVPRNFIPAVGEAAEEATKKGPFGYPVVDLSVTLVDGGFHSVDSSDMAFKTATQLAMKEGLAKAEPVLLEPIHHVTVYVPNDFTARAQRLLTGRRGQILGYSEREGWPGWDEVVALVPEAEMHDLIIELRSQTLGLGTFRKRFDHLAETRAVP</sequence>
<evidence type="ECO:0000259" key="8">
    <source>
        <dbReference type="SMART" id="SM00889"/>
    </source>
</evidence>
<evidence type="ECO:0000259" key="7">
    <source>
        <dbReference type="SMART" id="SM00838"/>
    </source>
</evidence>
<dbReference type="InterPro" id="IPR027417">
    <property type="entry name" value="P-loop_NTPase"/>
</dbReference>
<dbReference type="NCBIfam" id="NF009379">
    <property type="entry name" value="PRK12740.1-3"/>
    <property type="match status" value="1"/>
</dbReference>
<dbReference type="GO" id="GO:0097216">
    <property type="term" value="F:guanosine tetraphosphate binding"/>
    <property type="evidence" value="ECO:0007669"/>
    <property type="project" value="UniProtKB-ARBA"/>
</dbReference>
<dbReference type="NCBIfam" id="TIGR00231">
    <property type="entry name" value="small_GTP"/>
    <property type="match status" value="1"/>
</dbReference>
<dbReference type="GO" id="GO:0005525">
    <property type="term" value="F:GTP binding"/>
    <property type="evidence" value="ECO:0007669"/>
    <property type="project" value="UniProtKB-KW"/>
</dbReference>
<dbReference type="CDD" id="cd01434">
    <property type="entry name" value="EFG_mtEFG1_IV"/>
    <property type="match status" value="1"/>
</dbReference>
<organism evidence="9 10">
    <name type="scientific">Rhodopila globiformis</name>
    <name type="common">Rhodopseudomonas globiformis</name>
    <dbReference type="NCBI Taxonomy" id="1071"/>
    <lineage>
        <taxon>Bacteria</taxon>
        <taxon>Pseudomonadati</taxon>
        <taxon>Pseudomonadota</taxon>
        <taxon>Alphaproteobacteria</taxon>
        <taxon>Acetobacterales</taxon>
        <taxon>Acetobacteraceae</taxon>
        <taxon>Rhodopila</taxon>
    </lineage>
</organism>
<keyword evidence="4" id="KW-0648">Protein biosynthesis</keyword>
<dbReference type="InterPro" id="IPR000795">
    <property type="entry name" value="T_Tr_GTP-bd_dom"/>
</dbReference>
<dbReference type="SMART" id="SM00838">
    <property type="entry name" value="EFG_C"/>
    <property type="match status" value="1"/>
</dbReference>
<dbReference type="RefSeq" id="WP_104520788.1">
    <property type="nucleotide sequence ID" value="NZ_NHRY01000223.1"/>
</dbReference>
<dbReference type="SUPFAM" id="SSF54980">
    <property type="entry name" value="EF-G C-terminal domain-like"/>
    <property type="match status" value="2"/>
</dbReference>
<dbReference type="SUPFAM" id="SSF52540">
    <property type="entry name" value="P-loop containing nucleoside triphosphate hydrolases"/>
    <property type="match status" value="1"/>
</dbReference>
<dbReference type="Gene3D" id="2.40.30.10">
    <property type="entry name" value="Translation factors"/>
    <property type="match status" value="1"/>
</dbReference>
<evidence type="ECO:0000313" key="10">
    <source>
        <dbReference type="Proteomes" id="UP000239724"/>
    </source>
</evidence>
<evidence type="ECO:0000256" key="1">
    <source>
        <dbReference type="ARBA" id="ARBA00017872"/>
    </source>
</evidence>
<dbReference type="CDD" id="cd16262">
    <property type="entry name" value="EFG_III"/>
    <property type="match status" value="1"/>
</dbReference>
<keyword evidence="10" id="KW-1185">Reference proteome</keyword>
<accession>A0A2S6N4Z6</accession>
<keyword evidence="5" id="KW-0342">GTP-binding</keyword>
<dbReference type="AlphaFoldDB" id="A0A2S6N4Z6"/>
<keyword evidence="2" id="KW-0547">Nucleotide-binding</keyword>